<protein>
    <submittedName>
        <fullName evidence="4">Alpha/beta hydrolase</fullName>
    </submittedName>
</protein>
<dbReference type="InterPro" id="IPR050300">
    <property type="entry name" value="GDXG_lipolytic_enzyme"/>
</dbReference>
<dbReference type="EMBL" id="JAUFPN010000025">
    <property type="protein sequence ID" value="MDN3563319.1"/>
    <property type="molecule type" value="Genomic_DNA"/>
</dbReference>
<dbReference type="PROSITE" id="PS01173">
    <property type="entry name" value="LIPASE_GDXG_HIS"/>
    <property type="match status" value="1"/>
</dbReference>
<keyword evidence="2 4" id="KW-0378">Hydrolase</keyword>
<feature type="domain" description="Alpha/beta hydrolase fold-3" evidence="3">
    <location>
        <begin position="68"/>
        <end position="269"/>
    </location>
</feature>
<proteinExistence type="inferred from homology"/>
<evidence type="ECO:0000313" key="4">
    <source>
        <dbReference type="EMBL" id="MDN3563319.1"/>
    </source>
</evidence>
<dbReference type="InterPro" id="IPR002168">
    <property type="entry name" value="Lipase_GDXG_HIS_AS"/>
</dbReference>
<keyword evidence="5" id="KW-1185">Reference proteome</keyword>
<reference evidence="5" key="1">
    <citation type="journal article" date="2019" name="Int. J. Syst. Evol. Microbiol.">
        <title>The Global Catalogue of Microorganisms (GCM) 10K type strain sequencing project: providing services to taxonomists for standard genome sequencing and annotation.</title>
        <authorList>
            <consortium name="The Broad Institute Genomics Platform"/>
            <consortium name="The Broad Institute Genome Sequencing Center for Infectious Disease"/>
            <person name="Wu L."/>
            <person name="Ma J."/>
        </authorList>
    </citation>
    <scope>NUCLEOTIDE SEQUENCE [LARGE SCALE GENOMIC DNA]</scope>
    <source>
        <strain evidence="5">CECT 7131</strain>
    </source>
</reference>
<dbReference type="Proteomes" id="UP001529369">
    <property type="component" value="Unassembled WGS sequence"/>
</dbReference>
<accession>A0ABT8A0R3</accession>
<dbReference type="InterPro" id="IPR013094">
    <property type="entry name" value="AB_hydrolase_3"/>
</dbReference>
<sequence length="294" mass="31165">MPDPGIEAIRALLAARPRPTELAERRRRLDALGTQYALAADVQIEPVSANGVPAEWNSTPGAEASRVLLFLHGGGYVAGSLRSHRSMVAEAGRAAGLRCLALDYRLAPEHPFPAAVEDAVSGYRYLLDQGFTPPRIAFGGDSAGGGLAAATLVAIREQGLPMPACGWLVSPWVDLESTGESMVSKAGVDPMVQKPYLLEIAALYLSGAGPRTPLASPLHATLHGLPPLLVQVGASETLLDDAVMFTRRAGAEDVAVTLEIWPEMIHVWHLFHPKVEGGRKALAAAGDFLQRHLG</sequence>
<evidence type="ECO:0000256" key="2">
    <source>
        <dbReference type="ARBA" id="ARBA00022801"/>
    </source>
</evidence>
<comment type="similarity">
    <text evidence="1">Belongs to the 'GDXG' lipolytic enzyme family.</text>
</comment>
<evidence type="ECO:0000259" key="3">
    <source>
        <dbReference type="Pfam" id="PF07859"/>
    </source>
</evidence>
<dbReference type="SUPFAM" id="SSF53474">
    <property type="entry name" value="alpha/beta-Hydrolases"/>
    <property type="match status" value="1"/>
</dbReference>
<organism evidence="4 5">
    <name type="scientific">Paeniroseomonas aquatica</name>
    <dbReference type="NCBI Taxonomy" id="373043"/>
    <lineage>
        <taxon>Bacteria</taxon>
        <taxon>Pseudomonadati</taxon>
        <taxon>Pseudomonadota</taxon>
        <taxon>Alphaproteobacteria</taxon>
        <taxon>Acetobacterales</taxon>
        <taxon>Acetobacteraceae</taxon>
        <taxon>Paeniroseomonas</taxon>
    </lineage>
</organism>
<dbReference type="RefSeq" id="WP_290315062.1">
    <property type="nucleotide sequence ID" value="NZ_JAUFPN010000025.1"/>
</dbReference>
<evidence type="ECO:0000313" key="5">
    <source>
        <dbReference type="Proteomes" id="UP001529369"/>
    </source>
</evidence>
<comment type="caution">
    <text evidence="4">The sequence shown here is derived from an EMBL/GenBank/DDBJ whole genome shotgun (WGS) entry which is preliminary data.</text>
</comment>
<dbReference type="Gene3D" id="3.40.50.1820">
    <property type="entry name" value="alpha/beta hydrolase"/>
    <property type="match status" value="1"/>
</dbReference>
<name>A0ABT8A0R3_9PROT</name>
<evidence type="ECO:0000256" key="1">
    <source>
        <dbReference type="ARBA" id="ARBA00010515"/>
    </source>
</evidence>
<dbReference type="GO" id="GO:0016787">
    <property type="term" value="F:hydrolase activity"/>
    <property type="evidence" value="ECO:0007669"/>
    <property type="project" value="UniProtKB-KW"/>
</dbReference>
<gene>
    <name evidence="4" type="ORF">QWZ14_02880</name>
</gene>
<dbReference type="PANTHER" id="PTHR48081">
    <property type="entry name" value="AB HYDROLASE SUPERFAMILY PROTEIN C4A8.06C"/>
    <property type="match status" value="1"/>
</dbReference>
<dbReference type="InterPro" id="IPR029058">
    <property type="entry name" value="AB_hydrolase_fold"/>
</dbReference>
<dbReference type="PANTHER" id="PTHR48081:SF30">
    <property type="entry name" value="ACETYL-HYDROLASE LIPR-RELATED"/>
    <property type="match status" value="1"/>
</dbReference>
<dbReference type="Pfam" id="PF07859">
    <property type="entry name" value="Abhydrolase_3"/>
    <property type="match status" value="1"/>
</dbReference>